<sequence length="502" mass="56736">MGLPVEELIRRVRRDREVEGLSIRALARKHRVGRKFVRRALASTIPHQRKTPERQAPVLGPFHEIIDSWLRQDASLPVKQRQTLVRMTARLREEHGCPAAYGAVRDYVGKRRRQLEAELFSVPAALPGFVPRFNVPGQDAEVDFGELFVRIGDQLVKCYLFVLRLCYSGFAIHRAYPSSSQEVFLDAHAHAFRVLGGVPAGQIRYDNLTPAVVSVVYRSRDRVENPRWKAFHEHHGLTVWYCQPGKSGAHEKGGVEGEIGYFRRTYLSPPPTVTDLDELNSMIDEWQERELHRHIGQRSRSIGQDFATEAKLLKPLPTEPFDTRLQLSCVTDRYAMINVRANRYSVPARFIGRRLRVMLGAEDLLIYHGVTEVARHRRLIARGEEKVELDHYLGILLGRPGALQGSRVLHHARAQGAFTSEHEAYWAKARKDLGDQDGTRALIHILLLHRHNHPADVQHGIRTALGLGTLSLDVIALETRKAAQAAGRAPTVTAPPGEHLQP</sequence>
<dbReference type="Proteomes" id="UP000676325">
    <property type="component" value="Unassembled WGS sequence"/>
</dbReference>
<dbReference type="SUPFAM" id="SSF53098">
    <property type="entry name" value="Ribonuclease H-like"/>
    <property type="match status" value="1"/>
</dbReference>
<gene>
    <name evidence="2" type="primary">istA</name>
    <name evidence="2" type="ORF">KDK95_17670</name>
</gene>
<feature type="non-terminal residue" evidence="2">
    <location>
        <position position="502"/>
    </location>
</feature>
<evidence type="ECO:0000259" key="1">
    <source>
        <dbReference type="Pfam" id="PF22483"/>
    </source>
</evidence>
<dbReference type="InterPro" id="IPR054353">
    <property type="entry name" value="IstA-like_C"/>
</dbReference>
<dbReference type="Pfam" id="PF22483">
    <property type="entry name" value="Mu-transpos_C_2"/>
    <property type="match status" value="1"/>
</dbReference>
<dbReference type="NCBIfam" id="NF033546">
    <property type="entry name" value="transpos_IS21"/>
    <property type="match status" value="1"/>
</dbReference>
<comment type="caution">
    <text evidence="2">The sequence shown here is derived from an EMBL/GenBank/DDBJ whole genome shotgun (WGS) entry which is preliminary data.</text>
</comment>
<keyword evidence="3" id="KW-1185">Reference proteome</keyword>
<evidence type="ECO:0000313" key="3">
    <source>
        <dbReference type="Proteomes" id="UP000676325"/>
    </source>
</evidence>
<name>A0A941IH52_9ACTN</name>
<dbReference type="RefSeq" id="WP_212519289.1">
    <property type="nucleotide sequence ID" value="NZ_JAGSOH010000049.1"/>
</dbReference>
<dbReference type="InterPro" id="IPR012337">
    <property type="entry name" value="RNaseH-like_sf"/>
</dbReference>
<organism evidence="2 3">
    <name type="scientific">Actinospica acidithermotolerans</name>
    <dbReference type="NCBI Taxonomy" id="2828514"/>
    <lineage>
        <taxon>Bacteria</taxon>
        <taxon>Bacillati</taxon>
        <taxon>Actinomycetota</taxon>
        <taxon>Actinomycetes</taxon>
        <taxon>Catenulisporales</taxon>
        <taxon>Actinospicaceae</taxon>
        <taxon>Actinospica</taxon>
    </lineage>
</organism>
<reference evidence="2" key="1">
    <citation type="submission" date="2021-04" db="EMBL/GenBank/DDBJ databases">
        <title>Genome based classification of Actinospica acidithermotolerans sp. nov., an actinobacterium isolated from an Indonesian hot spring.</title>
        <authorList>
            <person name="Kusuma A.B."/>
            <person name="Putra K.E."/>
            <person name="Nafisah S."/>
            <person name="Loh J."/>
            <person name="Nouioui I."/>
            <person name="Goodfellow M."/>
        </authorList>
    </citation>
    <scope>NUCLEOTIDE SEQUENCE</scope>
    <source>
        <strain evidence="2">MGRD01-02</strain>
    </source>
</reference>
<feature type="domain" description="Transposase for insertion sequence element IS21-like C-terminal" evidence="1">
    <location>
        <begin position="316"/>
        <end position="384"/>
    </location>
</feature>
<dbReference type="PANTHER" id="PTHR35004">
    <property type="entry name" value="TRANSPOSASE RV3428C-RELATED"/>
    <property type="match status" value="1"/>
</dbReference>
<dbReference type="EMBL" id="JAGSOH010000049">
    <property type="protein sequence ID" value="MBR7828150.1"/>
    <property type="molecule type" value="Genomic_DNA"/>
</dbReference>
<dbReference type="PANTHER" id="PTHR35004:SF7">
    <property type="entry name" value="INTEGRASE PROTEIN"/>
    <property type="match status" value="1"/>
</dbReference>
<proteinExistence type="predicted"/>
<evidence type="ECO:0000313" key="2">
    <source>
        <dbReference type="EMBL" id="MBR7828150.1"/>
    </source>
</evidence>
<protein>
    <submittedName>
        <fullName evidence="2">IS21 family transposase</fullName>
    </submittedName>
</protein>
<dbReference type="AlphaFoldDB" id="A0A941IH52"/>
<accession>A0A941IH52</accession>